<evidence type="ECO:0000313" key="3">
    <source>
        <dbReference type="Proteomes" id="UP001319921"/>
    </source>
</evidence>
<dbReference type="Pfam" id="PF02661">
    <property type="entry name" value="Fic"/>
    <property type="match status" value="1"/>
</dbReference>
<reference evidence="2 3" key="1">
    <citation type="journal article" date="2022" name="Microbiol. Resour. Announc.">
        <title>Complete Genome Sequence of the Hyperthermophilic and Acidophilic Archaeon Saccharolobus caldissimus Strain HS-3T.</title>
        <authorList>
            <person name="Sakai H.D."/>
            <person name="Kurosawa N."/>
        </authorList>
    </citation>
    <scope>NUCLEOTIDE SEQUENCE [LARGE SCALE GENOMIC DNA]</scope>
    <source>
        <strain evidence="2 3">JCM32116</strain>
    </source>
</reference>
<protein>
    <submittedName>
        <fullName evidence="2">Death-on-curing protein</fullName>
    </submittedName>
</protein>
<name>A0AAQ4CPI9_9CREN</name>
<dbReference type="Proteomes" id="UP001319921">
    <property type="component" value="Chromosome"/>
</dbReference>
<keyword evidence="3" id="KW-1185">Reference proteome</keyword>
<dbReference type="InterPro" id="IPR036597">
    <property type="entry name" value="Fido-like_dom_sf"/>
</dbReference>
<dbReference type="Gene3D" id="1.20.120.1870">
    <property type="entry name" value="Fic/DOC protein, Fido domain"/>
    <property type="match status" value="1"/>
</dbReference>
<dbReference type="InterPro" id="IPR053737">
    <property type="entry name" value="Type_II_TA_Toxin"/>
</dbReference>
<dbReference type="KEGG" id="scas:SACC_07370"/>
<dbReference type="InterPro" id="IPR006440">
    <property type="entry name" value="Doc"/>
</dbReference>
<organism evidence="2 3">
    <name type="scientific">Saccharolobus caldissimus</name>
    <dbReference type="NCBI Taxonomy" id="1702097"/>
    <lineage>
        <taxon>Archaea</taxon>
        <taxon>Thermoproteota</taxon>
        <taxon>Thermoprotei</taxon>
        <taxon>Sulfolobales</taxon>
        <taxon>Sulfolobaceae</taxon>
        <taxon>Saccharolobus</taxon>
    </lineage>
</organism>
<dbReference type="NCBIfam" id="TIGR01550">
    <property type="entry name" value="DOC_P1"/>
    <property type="match status" value="1"/>
</dbReference>
<dbReference type="SUPFAM" id="SSF140931">
    <property type="entry name" value="Fic-like"/>
    <property type="match status" value="1"/>
</dbReference>
<feature type="domain" description="Fido" evidence="1">
    <location>
        <begin position="35"/>
        <end position="157"/>
    </location>
</feature>
<dbReference type="InterPro" id="IPR003812">
    <property type="entry name" value="Fido"/>
</dbReference>
<proteinExistence type="predicted"/>
<gene>
    <name evidence="2" type="ORF">SACC_07370</name>
</gene>
<dbReference type="GO" id="GO:0016301">
    <property type="term" value="F:kinase activity"/>
    <property type="evidence" value="ECO:0007669"/>
    <property type="project" value="InterPro"/>
</dbReference>
<dbReference type="EMBL" id="AP025226">
    <property type="protein sequence ID" value="BDB97720.1"/>
    <property type="molecule type" value="Genomic_DNA"/>
</dbReference>
<accession>A0AAQ4CPI9</accession>
<sequence>MTHNKTLSCTAYKNHKTNLRQLALENKFQMILASLDKNFIIWLNERVLKEDDPSLTSIVINEGNIEGAIYSAILDFEINRSISRSLAVLVHHLVIGHPFADGNKRTVTALLITILSKLYERDIAIDESLMNSLITTIAKISNEPENDVDELQRIIEEIMKRLTNPY</sequence>
<dbReference type="PROSITE" id="PS51459">
    <property type="entry name" value="FIDO"/>
    <property type="match status" value="1"/>
</dbReference>
<evidence type="ECO:0000313" key="2">
    <source>
        <dbReference type="EMBL" id="BDB97720.1"/>
    </source>
</evidence>
<evidence type="ECO:0000259" key="1">
    <source>
        <dbReference type="PROSITE" id="PS51459"/>
    </source>
</evidence>
<dbReference type="AlphaFoldDB" id="A0AAQ4CPI9"/>